<feature type="transmembrane region" description="Helical" evidence="2">
    <location>
        <begin position="55"/>
        <end position="74"/>
    </location>
</feature>
<keyword evidence="4" id="KW-1185">Reference proteome</keyword>
<evidence type="ECO:0000313" key="3">
    <source>
        <dbReference type="EMBL" id="GGQ77915.1"/>
    </source>
</evidence>
<evidence type="ECO:0000256" key="1">
    <source>
        <dbReference type="SAM" id="MobiDB-lite"/>
    </source>
</evidence>
<keyword evidence="2" id="KW-1133">Transmembrane helix</keyword>
<dbReference type="AlphaFoldDB" id="A0A918BLK1"/>
<name>A0A918BLK1_9ACTN</name>
<reference evidence="3" key="1">
    <citation type="journal article" date="2014" name="Int. J. Syst. Evol. Microbiol.">
        <title>Complete genome sequence of Corynebacterium casei LMG S-19264T (=DSM 44701T), isolated from a smear-ripened cheese.</title>
        <authorList>
            <consortium name="US DOE Joint Genome Institute (JGI-PGF)"/>
            <person name="Walter F."/>
            <person name="Albersmeier A."/>
            <person name="Kalinowski J."/>
            <person name="Ruckert C."/>
        </authorList>
    </citation>
    <scope>NUCLEOTIDE SEQUENCE</scope>
    <source>
        <strain evidence="3">JCM 3131</strain>
    </source>
</reference>
<gene>
    <name evidence="3" type="ORF">GCM10010145_54640</name>
</gene>
<feature type="transmembrane region" description="Helical" evidence="2">
    <location>
        <begin position="26"/>
        <end position="48"/>
    </location>
</feature>
<proteinExistence type="predicted"/>
<keyword evidence="2" id="KW-0472">Membrane</keyword>
<reference evidence="3" key="2">
    <citation type="submission" date="2020-09" db="EMBL/GenBank/DDBJ databases">
        <authorList>
            <person name="Sun Q."/>
            <person name="Ohkuma M."/>
        </authorList>
    </citation>
    <scope>NUCLEOTIDE SEQUENCE</scope>
    <source>
        <strain evidence="3">JCM 3131</strain>
    </source>
</reference>
<organism evidence="3 4">
    <name type="scientific">Streptomyces ruber</name>
    <dbReference type="NCBI Taxonomy" id="83378"/>
    <lineage>
        <taxon>Bacteria</taxon>
        <taxon>Bacillati</taxon>
        <taxon>Actinomycetota</taxon>
        <taxon>Actinomycetes</taxon>
        <taxon>Kitasatosporales</taxon>
        <taxon>Streptomycetaceae</taxon>
        <taxon>Streptomyces</taxon>
    </lineage>
</organism>
<comment type="caution">
    <text evidence="3">The sequence shown here is derived from an EMBL/GenBank/DDBJ whole genome shotgun (WGS) entry which is preliminary data.</text>
</comment>
<accession>A0A918BLK1</accession>
<protein>
    <submittedName>
        <fullName evidence="3">Uncharacterized protein</fullName>
    </submittedName>
</protein>
<dbReference type="Proteomes" id="UP000620156">
    <property type="component" value="Unassembled WGS sequence"/>
</dbReference>
<feature type="region of interest" description="Disordered" evidence="1">
    <location>
        <begin position="1"/>
        <end position="21"/>
    </location>
</feature>
<evidence type="ECO:0000313" key="4">
    <source>
        <dbReference type="Proteomes" id="UP000620156"/>
    </source>
</evidence>
<sequence length="105" mass="10881">MNSCDPAGRDSYGTASGTARDGRLPFMGYCLLTGMLAVAAGAGASLFGGDTTVRLVVWAVVLALVTGAAGWWWAVAPATARRWTVDLLVRPAGRAAPTRTPSRKS</sequence>
<dbReference type="EMBL" id="BMQK01000015">
    <property type="protein sequence ID" value="GGQ77915.1"/>
    <property type="molecule type" value="Genomic_DNA"/>
</dbReference>
<keyword evidence="2" id="KW-0812">Transmembrane</keyword>
<evidence type="ECO:0000256" key="2">
    <source>
        <dbReference type="SAM" id="Phobius"/>
    </source>
</evidence>